<feature type="compositionally biased region" description="Polar residues" evidence="1">
    <location>
        <begin position="25"/>
        <end position="74"/>
    </location>
</feature>
<dbReference type="AlphaFoldDB" id="A0AAV2JVD8"/>
<keyword evidence="3" id="KW-1185">Reference proteome</keyword>
<gene>
    <name evidence="2" type="ORF">KC01_LOCUS12207</name>
</gene>
<evidence type="ECO:0000256" key="1">
    <source>
        <dbReference type="SAM" id="MobiDB-lite"/>
    </source>
</evidence>
<reference evidence="2 3" key="1">
    <citation type="submission" date="2024-04" db="EMBL/GenBank/DDBJ databases">
        <authorList>
            <person name="Waldvogel A.-M."/>
            <person name="Schoenle A."/>
        </authorList>
    </citation>
    <scope>NUCLEOTIDE SEQUENCE [LARGE SCALE GENOMIC DNA]</scope>
</reference>
<proteinExistence type="predicted"/>
<name>A0AAV2JVD8_KNICA</name>
<protein>
    <submittedName>
        <fullName evidence="2">Uncharacterized protein</fullName>
    </submittedName>
</protein>
<evidence type="ECO:0000313" key="3">
    <source>
        <dbReference type="Proteomes" id="UP001497482"/>
    </source>
</evidence>
<accession>A0AAV2JVD8</accession>
<organism evidence="2 3">
    <name type="scientific">Knipowitschia caucasica</name>
    <name type="common">Caucasian dwarf goby</name>
    <name type="synonym">Pomatoschistus caucasicus</name>
    <dbReference type="NCBI Taxonomy" id="637954"/>
    <lineage>
        <taxon>Eukaryota</taxon>
        <taxon>Metazoa</taxon>
        <taxon>Chordata</taxon>
        <taxon>Craniata</taxon>
        <taxon>Vertebrata</taxon>
        <taxon>Euteleostomi</taxon>
        <taxon>Actinopterygii</taxon>
        <taxon>Neopterygii</taxon>
        <taxon>Teleostei</taxon>
        <taxon>Neoteleostei</taxon>
        <taxon>Acanthomorphata</taxon>
        <taxon>Gobiaria</taxon>
        <taxon>Gobiiformes</taxon>
        <taxon>Gobioidei</taxon>
        <taxon>Gobiidae</taxon>
        <taxon>Gobiinae</taxon>
        <taxon>Knipowitschia</taxon>
    </lineage>
</organism>
<dbReference type="Proteomes" id="UP001497482">
    <property type="component" value="Chromosome 15"/>
</dbReference>
<dbReference type="EMBL" id="OZ035837">
    <property type="protein sequence ID" value="CAL1581450.1"/>
    <property type="molecule type" value="Genomic_DNA"/>
</dbReference>
<sequence>MECHLACLDKSALTCDCTRARLHLSTANNARPTAPGQQRPANSARPTAPGQQRPANSARPTAPGQQRPANSAQLMHQGLGFSC</sequence>
<feature type="region of interest" description="Disordered" evidence="1">
    <location>
        <begin position="24"/>
        <end position="83"/>
    </location>
</feature>
<evidence type="ECO:0000313" key="2">
    <source>
        <dbReference type="EMBL" id="CAL1581450.1"/>
    </source>
</evidence>